<dbReference type="Pfam" id="PF03432">
    <property type="entry name" value="Relaxase"/>
    <property type="match status" value="1"/>
</dbReference>
<organism evidence="2 3">
    <name type="scientific">Chitinophaga defluvii</name>
    <dbReference type="NCBI Taxonomy" id="3163343"/>
    <lineage>
        <taxon>Bacteria</taxon>
        <taxon>Pseudomonadati</taxon>
        <taxon>Bacteroidota</taxon>
        <taxon>Chitinophagia</taxon>
        <taxon>Chitinophagales</taxon>
        <taxon>Chitinophagaceae</taxon>
        <taxon>Chitinophaga</taxon>
    </lineage>
</organism>
<evidence type="ECO:0000259" key="1">
    <source>
        <dbReference type="Pfam" id="PF03432"/>
    </source>
</evidence>
<sequence length="504" mass="56934">MVAKVKPGKTIRGILNYNENKVDGGKALCIHSAGFGCEAGDLSFSSKLSRFTNQNARNAIAKKNAVHIILSFAPSEQIDRDTLCQIVDTYMERLGFGEQPYLVYQHFDTHQSHLHIATINIREDGTQINMHYIGKNQSSRARREIEQEFGLIKADGRGQTGNLSLKPADLTKIRLGEVEVKSSISNIVRTVVESYKFASMPELNVILGQFNVYADMGAPDTRMYRSGGLVYKVIDEQGEIADSPPIKASSIHEKPTLKNIVAKFERNSKDRQAYQGRVMRTIDNVLKKVRDIPTFVQAMKGEGIHVAFYKNKESYIYGVTYVDNLTYCVFKGSDLRTGYSAKAILGKLQSQNMDELELNRQFVKRIVEQTDFEQGIRGVLRDWTKAGLMIRIDASSGDETVYRLGNIFTSSDSFLVADKNITWYLQNNGFNESKAARIRQLVMDQIRLPDIFPLEQQTAVVATKVTDQLSRFIDQLFEPAYAGNSLPIELLKEARKKRKRKKSQ</sequence>
<proteinExistence type="predicted"/>
<dbReference type="EMBL" id="JBEXAC010000002">
    <property type="protein sequence ID" value="MET6999392.1"/>
    <property type="molecule type" value="Genomic_DNA"/>
</dbReference>
<keyword evidence="3" id="KW-1185">Reference proteome</keyword>
<accession>A0ABV2T8P1</accession>
<dbReference type="InterPro" id="IPR005094">
    <property type="entry name" value="Endonuclease_MobA/VirD2"/>
</dbReference>
<evidence type="ECO:0000313" key="2">
    <source>
        <dbReference type="EMBL" id="MET6999392.1"/>
    </source>
</evidence>
<protein>
    <submittedName>
        <fullName evidence="2">Relaxase/mobilization nuclease domain-containing protein</fullName>
    </submittedName>
</protein>
<name>A0ABV2T8P1_9BACT</name>
<feature type="domain" description="MobA/VirD2-like nuclease" evidence="1">
    <location>
        <begin position="17"/>
        <end position="151"/>
    </location>
</feature>
<gene>
    <name evidence="2" type="ORF">ABR189_18535</name>
</gene>
<reference evidence="2 3" key="1">
    <citation type="submission" date="2024-06" db="EMBL/GenBank/DDBJ databases">
        <title>Chitinophaga defluvii sp. nov., isolated from municipal sewage.</title>
        <authorList>
            <person name="Zhang L."/>
        </authorList>
    </citation>
    <scope>NUCLEOTIDE SEQUENCE [LARGE SCALE GENOMIC DNA]</scope>
    <source>
        <strain evidence="2 3">H8</strain>
    </source>
</reference>
<comment type="caution">
    <text evidence="2">The sequence shown here is derived from an EMBL/GenBank/DDBJ whole genome shotgun (WGS) entry which is preliminary data.</text>
</comment>
<evidence type="ECO:0000313" key="3">
    <source>
        <dbReference type="Proteomes" id="UP001549749"/>
    </source>
</evidence>
<dbReference type="RefSeq" id="WP_354661957.1">
    <property type="nucleotide sequence ID" value="NZ_JBEXAC010000002.1"/>
</dbReference>
<dbReference type="Proteomes" id="UP001549749">
    <property type="component" value="Unassembled WGS sequence"/>
</dbReference>